<evidence type="ECO:0000313" key="3">
    <source>
        <dbReference type="Proteomes" id="UP000663825"/>
    </source>
</evidence>
<name>A0A817T4H9_9BILA</name>
<keyword evidence="4" id="KW-1185">Reference proteome</keyword>
<dbReference type="EMBL" id="CAJOBP010000924">
    <property type="protein sequence ID" value="CAF4235771.1"/>
    <property type="molecule type" value="Genomic_DNA"/>
</dbReference>
<organism evidence="1 3">
    <name type="scientific">Rotaria socialis</name>
    <dbReference type="NCBI Taxonomy" id="392032"/>
    <lineage>
        <taxon>Eukaryota</taxon>
        <taxon>Metazoa</taxon>
        <taxon>Spiralia</taxon>
        <taxon>Gnathifera</taxon>
        <taxon>Rotifera</taxon>
        <taxon>Eurotatoria</taxon>
        <taxon>Bdelloidea</taxon>
        <taxon>Philodinida</taxon>
        <taxon>Philodinidae</taxon>
        <taxon>Rotaria</taxon>
    </lineage>
</organism>
<evidence type="ECO:0000313" key="4">
    <source>
        <dbReference type="Proteomes" id="UP000663873"/>
    </source>
</evidence>
<dbReference type="Proteomes" id="UP000663825">
    <property type="component" value="Unassembled WGS sequence"/>
</dbReference>
<protein>
    <submittedName>
        <fullName evidence="1">Uncharacterized protein</fullName>
    </submittedName>
</protein>
<dbReference type="AlphaFoldDB" id="A0A817T4H9"/>
<proteinExistence type="predicted"/>
<comment type="caution">
    <text evidence="1">The sequence shown here is derived from an EMBL/GenBank/DDBJ whole genome shotgun (WGS) entry which is preliminary data.</text>
</comment>
<dbReference type="EMBL" id="CAJNXB010003394">
    <property type="protein sequence ID" value="CAF3311747.1"/>
    <property type="molecule type" value="Genomic_DNA"/>
</dbReference>
<evidence type="ECO:0000313" key="1">
    <source>
        <dbReference type="EMBL" id="CAF3311747.1"/>
    </source>
</evidence>
<accession>A0A817T4H9</accession>
<sequence length="113" mass="12649">MQAAILILEATGHHYQYRFQTLEEIVAIKTMVTKPPTTEPSTLATSSITLMYESNSTPIFSSNSTTSTTPISSTFMTSTNHTTTKETNRGAYLQVYKRIVYVGVFLIFWNALN</sequence>
<dbReference type="Proteomes" id="UP000663873">
    <property type="component" value="Unassembled WGS sequence"/>
</dbReference>
<gene>
    <name evidence="1" type="ORF">TIS948_LOCUS19342</name>
    <name evidence="2" type="ORF">UJA718_LOCUS8622</name>
</gene>
<evidence type="ECO:0000313" key="2">
    <source>
        <dbReference type="EMBL" id="CAF4235771.1"/>
    </source>
</evidence>
<reference evidence="1" key="1">
    <citation type="submission" date="2021-02" db="EMBL/GenBank/DDBJ databases">
        <authorList>
            <person name="Nowell W R."/>
        </authorList>
    </citation>
    <scope>NUCLEOTIDE SEQUENCE</scope>
</reference>